<gene>
    <name evidence="7" type="ORF">PL2TA16_01941</name>
</gene>
<evidence type="ECO:0000256" key="2">
    <source>
        <dbReference type="ARBA" id="ARBA00012528"/>
    </source>
</evidence>
<accession>V4HKV0</accession>
<dbReference type="PANTHER" id="PTHR45138">
    <property type="entry name" value="REGULATORY COMPONENTS OF SENSORY TRANSDUCTION SYSTEM"/>
    <property type="match status" value="1"/>
</dbReference>
<feature type="domain" description="PAC" evidence="5">
    <location>
        <begin position="114"/>
        <end position="166"/>
    </location>
</feature>
<evidence type="ECO:0000313" key="7">
    <source>
        <dbReference type="EMBL" id="ESP90373.1"/>
    </source>
</evidence>
<dbReference type="Gene3D" id="3.30.450.20">
    <property type="entry name" value="PAS domain"/>
    <property type="match status" value="1"/>
</dbReference>
<dbReference type="PATRIC" id="fig|1353533.3.peg.5382"/>
<comment type="caution">
    <text evidence="7">The sequence shown here is derived from an EMBL/GenBank/DDBJ whole genome shotgun (WGS) entry which is preliminary data.</text>
</comment>
<dbReference type="SUPFAM" id="SSF55073">
    <property type="entry name" value="Nucleotide cyclase"/>
    <property type="match status" value="1"/>
</dbReference>
<comment type="catalytic activity">
    <reaction evidence="3">
        <text>2 GTP = 3',3'-c-di-GMP + 2 diphosphate</text>
        <dbReference type="Rhea" id="RHEA:24898"/>
        <dbReference type="ChEBI" id="CHEBI:33019"/>
        <dbReference type="ChEBI" id="CHEBI:37565"/>
        <dbReference type="ChEBI" id="CHEBI:58805"/>
        <dbReference type="EC" id="2.7.7.65"/>
    </reaction>
</comment>
<dbReference type="AlphaFoldDB" id="V4HKV0"/>
<reference evidence="7 8" key="1">
    <citation type="submission" date="2013-07" db="EMBL/GenBank/DDBJ databases">
        <title>Draft genome sequence of Pseudoalteromonas luteoviolacea 2ta16.</title>
        <authorList>
            <person name="Allen E.E."/>
            <person name="Azam F."/>
            <person name="Podell S."/>
        </authorList>
    </citation>
    <scope>NUCLEOTIDE SEQUENCE [LARGE SCALE GENOMIC DNA]</scope>
    <source>
        <strain evidence="7 8">2ta16</strain>
    </source>
</reference>
<organism evidence="7 8">
    <name type="scientific">Pseudoalteromonas luteoviolacea (strain 2ta16)</name>
    <dbReference type="NCBI Taxonomy" id="1353533"/>
    <lineage>
        <taxon>Bacteria</taxon>
        <taxon>Pseudomonadati</taxon>
        <taxon>Pseudomonadota</taxon>
        <taxon>Gammaproteobacteria</taxon>
        <taxon>Alteromonadales</taxon>
        <taxon>Pseudoalteromonadaceae</taxon>
        <taxon>Pseudoalteromonas</taxon>
    </lineage>
</organism>
<dbReference type="InterPro" id="IPR000700">
    <property type="entry name" value="PAS-assoc_C"/>
</dbReference>
<proteinExistence type="predicted"/>
<evidence type="ECO:0000256" key="3">
    <source>
        <dbReference type="ARBA" id="ARBA00034247"/>
    </source>
</evidence>
<dbReference type="PROSITE" id="PS50887">
    <property type="entry name" value="GGDEF"/>
    <property type="match status" value="1"/>
</dbReference>
<dbReference type="NCBIfam" id="TIGR00254">
    <property type="entry name" value="GGDEF"/>
    <property type="match status" value="1"/>
</dbReference>
<evidence type="ECO:0000256" key="1">
    <source>
        <dbReference type="ARBA" id="ARBA00001946"/>
    </source>
</evidence>
<dbReference type="PANTHER" id="PTHR45138:SF9">
    <property type="entry name" value="DIGUANYLATE CYCLASE DGCM-RELATED"/>
    <property type="match status" value="1"/>
</dbReference>
<dbReference type="SMART" id="SM00267">
    <property type="entry name" value="GGDEF"/>
    <property type="match status" value="1"/>
</dbReference>
<sequence>MNTLDLHERIEQLEQELLALEMENHELTQKVLKAQFEDHKLREIQKLAKVGTWSLNHLSYNLSISSELSMILFGEDLAPQSLSWDYFLQLIGGLAEQNVGTTIMQEVIIGGQQKTFEHKMIKPDGEILYVKHCCETFYNSIGQPLNSVGLMQDITLEKVNEIRLEQLSITDELTGLNNRRKTNEVLVAQHDLVQRYDSDCTAILFDLDLFKQFNDLFGHQTGDEVLKTVAQKIKDNLRSADICGRWGGEEFLVICQNTSLSDAAMVAEKLRCVLAAINLSCKMPVTASFGVAQFAKGESLQAFLKRLDQILYTSKKAGRNQVNTAVYQA</sequence>
<dbReference type="GO" id="GO:0052621">
    <property type="term" value="F:diguanylate cyclase activity"/>
    <property type="evidence" value="ECO:0007669"/>
    <property type="project" value="UniProtKB-EC"/>
</dbReference>
<feature type="domain" description="GGDEF" evidence="6">
    <location>
        <begin position="198"/>
        <end position="327"/>
    </location>
</feature>
<dbReference type="InterPro" id="IPR043128">
    <property type="entry name" value="Rev_trsase/Diguanyl_cyclase"/>
</dbReference>
<dbReference type="PROSITE" id="PS50113">
    <property type="entry name" value="PAC"/>
    <property type="match status" value="1"/>
</dbReference>
<dbReference type="SUPFAM" id="SSF55785">
    <property type="entry name" value="PYP-like sensor domain (PAS domain)"/>
    <property type="match status" value="1"/>
</dbReference>
<dbReference type="EMBL" id="AUSV01000135">
    <property type="protein sequence ID" value="ESP90373.1"/>
    <property type="molecule type" value="Genomic_DNA"/>
</dbReference>
<evidence type="ECO:0000313" key="8">
    <source>
        <dbReference type="Proteomes" id="UP000017820"/>
    </source>
</evidence>
<dbReference type="RefSeq" id="WP_023402194.1">
    <property type="nucleotide sequence ID" value="NZ_AUSV01000135.1"/>
</dbReference>
<evidence type="ECO:0000259" key="6">
    <source>
        <dbReference type="PROSITE" id="PS50887"/>
    </source>
</evidence>
<dbReference type="FunFam" id="3.30.70.270:FF:000001">
    <property type="entry name" value="Diguanylate cyclase domain protein"/>
    <property type="match status" value="1"/>
</dbReference>
<name>V4HKV0_PSEL2</name>
<evidence type="ECO:0000256" key="4">
    <source>
        <dbReference type="SAM" id="Coils"/>
    </source>
</evidence>
<dbReference type="InterPro" id="IPR050469">
    <property type="entry name" value="Diguanylate_Cyclase"/>
</dbReference>
<dbReference type="InterPro" id="IPR029787">
    <property type="entry name" value="Nucleotide_cyclase"/>
</dbReference>
<dbReference type="Proteomes" id="UP000017820">
    <property type="component" value="Unassembled WGS sequence"/>
</dbReference>
<comment type="cofactor">
    <cofactor evidence="1">
        <name>Mg(2+)</name>
        <dbReference type="ChEBI" id="CHEBI:18420"/>
    </cofactor>
</comment>
<protein>
    <recommendedName>
        <fullName evidence="2">diguanylate cyclase</fullName>
        <ecNumber evidence="2">2.7.7.65</ecNumber>
    </recommendedName>
</protein>
<dbReference type="CDD" id="cd01949">
    <property type="entry name" value="GGDEF"/>
    <property type="match status" value="1"/>
</dbReference>
<dbReference type="EC" id="2.7.7.65" evidence="2"/>
<dbReference type="Pfam" id="PF00990">
    <property type="entry name" value="GGDEF"/>
    <property type="match status" value="1"/>
</dbReference>
<dbReference type="InterPro" id="IPR000160">
    <property type="entry name" value="GGDEF_dom"/>
</dbReference>
<evidence type="ECO:0000259" key="5">
    <source>
        <dbReference type="PROSITE" id="PS50113"/>
    </source>
</evidence>
<dbReference type="InterPro" id="IPR035965">
    <property type="entry name" value="PAS-like_dom_sf"/>
</dbReference>
<feature type="coiled-coil region" evidence="4">
    <location>
        <begin position="3"/>
        <end position="30"/>
    </location>
</feature>
<keyword evidence="4" id="KW-0175">Coiled coil</keyword>
<dbReference type="Gene3D" id="3.30.70.270">
    <property type="match status" value="1"/>
</dbReference>